<name>X1FHV4_9ZZZZ</name>
<gene>
    <name evidence="3" type="ORF">S03H2_23657</name>
</gene>
<protein>
    <recommendedName>
        <fullName evidence="2">Glycoside hydrolase GH146 substrate-binding domain-containing protein</fullName>
    </recommendedName>
</protein>
<evidence type="ECO:0000259" key="2">
    <source>
        <dbReference type="Pfam" id="PF20620"/>
    </source>
</evidence>
<dbReference type="AlphaFoldDB" id="X1FHV4"/>
<feature type="non-terminal residue" evidence="3">
    <location>
        <position position="1"/>
    </location>
</feature>
<feature type="region of interest" description="Disordered" evidence="1">
    <location>
        <begin position="1"/>
        <end position="20"/>
    </location>
</feature>
<comment type="caution">
    <text evidence="3">The sequence shown here is derived from an EMBL/GenBank/DDBJ whole genome shotgun (WGS) entry which is preliminary data.</text>
</comment>
<reference evidence="3" key="1">
    <citation type="journal article" date="2014" name="Front. Microbiol.">
        <title>High frequency of phylogenetically diverse reductive dehalogenase-homologous genes in deep subseafloor sedimentary metagenomes.</title>
        <authorList>
            <person name="Kawai M."/>
            <person name="Futagami T."/>
            <person name="Toyoda A."/>
            <person name="Takaki Y."/>
            <person name="Nishi S."/>
            <person name="Hori S."/>
            <person name="Arai W."/>
            <person name="Tsubouchi T."/>
            <person name="Morono Y."/>
            <person name="Uchiyama I."/>
            <person name="Ito T."/>
            <person name="Fujiyama A."/>
            <person name="Inagaki F."/>
            <person name="Takami H."/>
        </authorList>
    </citation>
    <scope>NUCLEOTIDE SEQUENCE</scope>
    <source>
        <strain evidence="3">Expedition CK06-06</strain>
    </source>
</reference>
<evidence type="ECO:0000313" key="3">
    <source>
        <dbReference type="EMBL" id="GAH32100.1"/>
    </source>
</evidence>
<evidence type="ECO:0000256" key="1">
    <source>
        <dbReference type="SAM" id="MobiDB-lite"/>
    </source>
</evidence>
<feature type="domain" description="Glycoside hydrolase GH146 substrate-binding" evidence="2">
    <location>
        <begin position="5"/>
        <end position="115"/>
    </location>
</feature>
<accession>X1FHV4</accession>
<dbReference type="EMBL" id="BARU01012969">
    <property type="protein sequence ID" value="GAH32100.1"/>
    <property type="molecule type" value="Genomic_DNA"/>
</dbReference>
<dbReference type="InterPro" id="IPR046544">
    <property type="entry name" value="GH146_SB_dom"/>
</dbReference>
<proteinExistence type="predicted"/>
<organism evidence="3">
    <name type="scientific">marine sediment metagenome</name>
    <dbReference type="NCBI Taxonomy" id="412755"/>
    <lineage>
        <taxon>unclassified sequences</taxon>
        <taxon>metagenomes</taxon>
        <taxon>ecological metagenomes</taxon>
    </lineage>
</organism>
<sequence>SAQYGERTRAGEFKNKKNRQSRDGWFSFDMKVLKGQPMGLVVDYWGGFPGSRTFDILIDGELLATENISDRNNGQFMDVSYEIPEEMTYDKQKITVKFLAHEGHSAGPVFGIRIIKR</sequence>
<dbReference type="Pfam" id="PF20620">
    <property type="entry name" value="DUF6805"/>
    <property type="match status" value="1"/>
</dbReference>
<feature type="compositionally biased region" description="Basic and acidic residues" evidence="1">
    <location>
        <begin position="1"/>
        <end position="15"/>
    </location>
</feature>